<dbReference type="InterPro" id="IPR006311">
    <property type="entry name" value="TAT_signal"/>
</dbReference>
<feature type="signal peptide" evidence="6">
    <location>
        <begin position="1"/>
        <end position="28"/>
    </location>
</feature>
<dbReference type="EMBL" id="WMBQ01000001">
    <property type="protein sequence ID" value="MTD93292.1"/>
    <property type="molecule type" value="Genomic_DNA"/>
</dbReference>
<organism evidence="8 9">
    <name type="scientific">Hyphomicrobium album</name>
    <dbReference type="NCBI Taxonomy" id="2665159"/>
    <lineage>
        <taxon>Bacteria</taxon>
        <taxon>Pseudomonadati</taxon>
        <taxon>Pseudomonadota</taxon>
        <taxon>Alphaproteobacteria</taxon>
        <taxon>Hyphomicrobiales</taxon>
        <taxon>Hyphomicrobiaceae</taxon>
        <taxon>Hyphomicrobium</taxon>
    </lineage>
</organism>
<dbReference type="Proteomes" id="UP000440694">
    <property type="component" value="Unassembled WGS sequence"/>
</dbReference>
<keyword evidence="9" id="KW-1185">Reference proteome</keyword>
<comment type="subcellular location">
    <subcellularLocation>
        <location evidence="1">Cell outer membrane</location>
    </subcellularLocation>
</comment>
<dbReference type="InterPro" id="IPR027385">
    <property type="entry name" value="Beta-barrel_OMP"/>
</dbReference>
<evidence type="ECO:0000313" key="9">
    <source>
        <dbReference type="Proteomes" id="UP000440694"/>
    </source>
</evidence>
<dbReference type="SUPFAM" id="SSF56925">
    <property type="entry name" value="OMPA-like"/>
    <property type="match status" value="1"/>
</dbReference>
<keyword evidence="4" id="KW-0998">Cell outer membrane</keyword>
<proteinExistence type="inferred from homology"/>
<accession>A0A6I3KHV3</accession>
<evidence type="ECO:0000256" key="4">
    <source>
        <dbReference type="ARBA" id="ARBA00023237"/>
    </source>
</evidence>
<dbReference type="GO" id="GO:0009279">
    <property type="term" value="C:cell outer membrane"/>
    <property type="evidence" value="ECO:0007669"/>
    <property type="project" value="UniProtKB-SubCell"/>
</dbReference>
<dbReference type="PANTHER" id="PTHR34001">
    <property type="entry name" value="BLL7405 PROTEIN"/>
    <property type="match status" value="1"/>
</dbReference>
<evidence type="ECO:0000256" key="2">
    <source>
        <dbReference type="ARBA" id="ARBA00022729"/>
    </source>
</evidence>
<dbReference type="AlphaFoldDB" id="A0A6I3KHV3"/>
<gene>
    <name evidence="8" type="ORF">GIW81_02960</name>
</gene>
<sequence>MDNPRASRRLALLIAAVVALAIAAPAQADGWQPGEYGRWVPGTPMTDGQNVSDWSGIYVGGKLGGIWSDVHWEQDLSGFNTGGAVPPGTQTNFGPSSFAGGVITGGNLQMGNWIFGAEFSFSGTGLSESVASPFFPATDTFTTDIDWLMTVEGRIGYAWDRVMVFGKGGWAGGNATLTMATTRVAGGLVATDEEFVDGWTIGGGIEYAAWPSVILGVEYDYTYLSLSTSPDCPLCAAGIPITAPGQVSGGANINAVMARASYLFKPED</sequence>
<evidence type="ECO:0000313" key="8">
    <source>
        <dbReference type="EMBL" id="MTD93292.1"/>
    </source>
</evidence>
<keyword evidence="3" id="KW-0472">Membrane</keyword>
<evidence type="ECO:0000256" key="3">
    <source>
        <dbReference type="ARBA" id="ARBA00023136"/>
    </source>
</evidence>
<protein>
    <submittedName>
        <fullName evidence="8">Outer membrane beta-barrel protein</fullName>
    </submittedName>
</protein>
<dbReference type="InterPro" id="IPR051692">
    <property type="entry name" value="OMP-like"/>
</dbReference>
<reference evidence="8 9" key="1">
    <citation type="submission" date="2019-11" db="EMBL/GenBank/DDBJ databases">
        <title>Identification of a novel strain.</title>
        <authorList>
            <person name="Xu Q."/>
            <person name="Wang G."/>
        </authorList>
    </citation>
    <scope>NUCLEOTIDE SEQUENCE [LARGE SCALE GENOMIC DNA]</scope>
    <source>
        <strain evidence="9">xq</strain>
    </source>
</reference>
<evidence type="ECO:0000259" key="7">
    <source>
        <dbReference type="Pfam" id="PF13505"/>
    </source>
</evidence>
<name>A0A6I3KHV3_9HYPH</name>
<feature type="chain" id="PRO_5026037978" evidence="6">
    <location>
        <begin position="29"/>
        <end position="268"/>
    </location>
</feature>
<evidence type="ECO:0000256" key="6">
    <source>
        <dbReference type="SAM" id="SignalP"/>
    </source>
</evidence>
<feature type="domain" description="Outer membrane protein beta-barrel" evidence="7">
    <location>
        <begin position="15"/>
        <end position="224"/>
    </location>
</feature>
<dbReference type="Gene3D" id="2.40.160.20">
    <property type="match status" value="1"/>
</dbReference>
<evidence type="ECO:0000256" key="5">
    <source>
        <dbReference type="ARBA" id="ARBA00038306"/>
    </source>
</evidence>
<dbReference type="PANTHER" id="PTHR34001:SF3">
    <property type="entry name" value="BLL7405 PROTEIN"/>
    <property type="match status" value="1"/>
</dbReference>
<comment type="similarity">
    <text evidence="5">Belongs to the Omp25/RopB family.</text>
</comment>
<dbReference type="PROSITE" id="PS51318">
    <property type="entry name" value="TAT"/>
    <property type="match status" value="1"/>
</dbReference>
<comment type="caution">
    <text evidence="8">The sequence shown here is derived from an EMBL/GenBank/DDBJ whole genome shotgun (WGS) entry which is preliminary data.</text>
</comment>
<evidence type="ECO:0000256" key="1">
    <source>
        <dbReference type="ARBA" id="ARBA00004442"/>
    </source>
</evidence>
<dbReference type="InterPro" id="IPR011250">
    <property type="entry name" value="OMP/PagP_B-barrel"/>
</dbReference>
<dbReference type="Pfam" id="PF13505">
    <property type="entry name" value="OMP_b-brl"/>
    <property type="match status" value="1"/>
</dbReference>
<keyword evidence="2 6" id="KW-0732">Signal</keyword>
<dbReference type="RefSeq" id="WP_154737846.1">
    <property type="nucleotide sequence ID" value="NZ_WMBQ01000001.1"/>
</dbReference>